<organism evidence="2 3">
    <name type="scientific">Ophiobolus disseminans</name>
    <dbReference type="NCBI Taxonomy" id="1469910"/>
    <lineage>
        <taxon>Eukaryota</taxon>
        <taxon>Fungi</taxon>
        <taxon>Dikarya</taxon>
        <taxon>Ascomycota</taxon>
        <taxon>Pezizomycotina</taxon>
        <taxon>Dothideomycetes</taxon>
        <taxon>Pleosporomycetidae</taxon>
        <taxon>Pleosporales</taxon>
        <taxon>Pleosporineae</taxon>
        <taxon>Phaeosphaeriaceae</taxon>
        <taxon>Ophiobolus</taxon>
    </lineage>
</organism>
<keyword evidence="3" id="KW-1185">Reference proteome</keyword>
<accession>A0A6A6ZJL8</accession>
<name>A0A6A6ZJL8_9PLEO</name>
<gene>
    <name evidence="2" type="ORF">CC86DRAFT_112616</name>
</gene>
<dbReference type="Proteomes" id="UP000799424">
    <property type="component" value="Unassembled WGS sequence"/>
</dbReference>
<evidence type="ECO:0000256" key="1">
    <source>
        <dbReference type="SAM" id="MobiDB-lite"/>
    </source>
</evidence>
<dbReference type="AlphaFoldDB" id="A0A6A6ZJL8"/>
<sequence length="251" mass="28452">MYSIGFDFNTGTRVYEACAVTIVSTQYGKGAMQVRSCLRSSKREAVPRLLPLQPTAYVHKARGVGRVRNLAPLLDRRERGGHERDEPFGQPSHRHHLDDLAPTPMREQYRVNPLRGDRGRPQLTREVSSLGRHDVDEVALDRRADVGEPGHARELLGVVYLAVRTLFLRLPLSNPCHELRNGRGSRTRRRRPVKGSHNHTAPSSCKALLLGKLVPPASNYNQVFEHVRLRDRHQTQDQLLRHLLLSSSRPS</sequence>
<dbReference type="EMBL" id="MU006239">
    <property type="protein sequence ID" value="KAF2820869.1"/>
    <property type="molecule type" value="Genomic_DNA"/>
</dbReference>
<evidence type="ECO:0000313" key="2">
    <source>
        <dbReference type="EMBL" id="KAF2820869.1"/>
    </source>
</evidence>
<proteinExistence type="predicted"/>
<protein>
    <submittedName>
        <fullName evidence="2">Uncharacterized protein</fullName>
    </submittedName>
</protein>
<evidence type="ECO:0000313" key="3">
    <source>
        <dbReference type="Proteomes" id="UP000799424"/>
    </source>
</evidence>
<feature type="compositionally biased region" description="Basic and acidic residues" evidence="1">
    <location>
        <begin position="76"/>
        <end position="87"/>
    </location>
</feature>
<feature type="region of interest" description="Disordered" evidence="1">
    <location>
        <begin position="76"/>
        <end position="99"/>
    </location>
</feature>
<feature type="compositionally biased region" description="Basic residues" evidence="1">
    <location>
        <begin position="183"/>
        <end position="197"/>
    </location>
</feature>
<feature type="region of interest" description="Disordered" evidence="1">
    <location>
        <begin position="179"/>
        <end position="202"/>
    </location>
</feature>
<reference evidence="2" key="1">
    <citation type="journal article" date="2020" name="Stud. Mycol.">
        <title>101 Dothideomycetes genomes: a test case for predicting lifestyles and emergence of pathogens.</title>
        <authorList>
            <person name="Haridas S."/>
            <person name="Albert R."/>
            <person name="Binder M."/>
            <person name="Bloem J."/>
            <person name="Labutti K."/>
            <person name="Salamov A."/>
            <person name="Andreopoulos B."/>
            <person name="Baker S."/>
            <person name="Barry K."/>
            <person name="Bills G."/>
            <person name="Bluhm B."/>
            <person name="Cannon C."/>
            <person name="Castanera R."/>
            <person name="Culley D."/>
            <person name="Daum C."/>
            <person name="Ezra D."/>
            <person name="Gonzalez J."/>
            <person name="Henrissat B."/>
            <person name="Kuo A."/>
            <person name="Liang C."/>
            <person name="Lipzen A."/>
            <person name="Lutzoni F."/>
            <person name="Magnuson J."/>
            <person name="Mondo S."/>
            <person name="Nolan M."/>
            <person name="Ohm R."/>
            <person name="Pangilinan J."/>
            <person name="Park H.-J."/>
            <person name="Ramirez L."/>
            <person name="Alfaro M."/>
            <person name="Sun H."/>
            <person name="Tritt A."/>
            <person name="Yoshinaga Y."/>
            <person name="Zwiers L.-H."/>
            <person name="Turgeon B."/>
            <person name="Goodwin S."/>
            <person name="Spatafora J."/>
            <person name="Crous P."/>
            <person name="Grigoriev I."/>
        </authorList>
    </citation>
    <scope>NUCLEOTIDE SEQUENCE</scope>
    <source>
        <strain evidence="2">CBS 113818</strain>
    </source>
</reference>